<reference evidence="2" key="1">
    <citation type="submission" date="2021-06" db="EMBL/GenBank/DDBJ databases">
        <authorList>
            <person name="Kallberg Y."/>
            <person name="Tangrot J."/>
            <person name="Rosling A."/>
        </authorList>
    </citation>
    <scope>NUCLEOTIDE SEQUENCE</scope>
    <source>
        <strain evidence="2">BR232B</strain>
    </source>
</reference>
<accession>A0A9N9B1U2</accession>
<feature type="region of interest" description="Disordered" evidence="1">
    <location>
        <begin position="90"/>
        <end position="123"/>
    </location>
</feature>
<dbReference type="AlphaFoldDB" id="A0A9N9B1U2"/>
<dbReference type="EMBL" id="CAJVPI010000543">
    <property type="protein sequence ID" value="CAG8548588.1"/>
    <property type="molecule type" value="Genomic_DNA"/>
</dbReference>
<keyword evidence="3" id="KW-1185">Reference proteome</keyword>
<sequence length="123" mass="14587">MTKDTLIIKTKGKISVKAEQNIIEGLAKADKFSRTNNPEVYSNLASYWAWEKHRGQEREVGIREFMERFPKEGQYNLKYGFIFSSHSQQEENKVLEDQKEENEEEKKLEKEKVEVIEQKSKMK</sequence>
<dbReference type="Proteomes" id="UP000789739">
    <property type="component" value="Unassembled WGS sequence"/>
</dbReference>
<name>A0A9N9B1U2_9GLOM</name>
<organism evidence="2 3">
    <name type="scientific">Paraglomus brasilianum</name>
    <dbReference type="NCBI Taxonomy" id="144538"/>
    <lineage>
        <taxon>Eukaryota</taxon>
        <taxon>Fungi</taxon>
        <taxon>Fungi incertae sedis</taxon>
        <taxon>Mucoromycota</taxon>
        <taxon>Glomeromycotina</taxon>
        <taxon>Glomeromycetes</taxon>
        <taxon>Paraglomerales</taxon>
        <taxon>Paraglomeraceae</taxon>
        <taxon>Paraglomus</taxon>
    </lineage>
</organism>
<protein>
    <submittedName>
        <fullName evidence="2">1179_t:CDS:1</fullName>
    </submittedName>
</protein>
<proteinExistence type="predicted"/>
<comment type="caution">
    <text evidence="2">The sequence shown here is derived from an EMBL/GenBank/DDBJ whole genome shotgun (WGS) entry which is preliminary data.</text>
</comment>
<evidence type="ECO:0000313" key="2">
    <source>
        <dbReference type="EMBL" id="CAG8548588.1"/>
    </source>
</evidence>
<feature type="compositionally biased region" description="Basic and acidic residues" evidence="1">
    <location>
        <begin position="104"/>
        <end position="123"/>
    </location>
</feature>
<evidence type="ECO:0000256" key="1">
    <source>
        <dbReference type="SAM" id="MobiDB-lite"/>
    </source>
</evidence>
<evidence type="ECO:0000313" key="3">
    <source>
        <dbReference type="Proteomes" id="UP000789739"/>
    </source>
</evidence>
<dbReference type="OrthoDB" id="10499811at2759"/>
<gene>
    <name evidence="2" type="ORF">PBRASI_LOCUS4963</name>
</gene>